<evidence type="ECO:0000259" key="2">
    <source>
        <dbReference type="Pfam" id="PF00296"/>
    </source>
</evidence>
<dbReference type="CDD" id="cd00347">
    <property type="entry name" value="Flavin_utilizing_monoxygenases"/>
    <property type="match status" value="2"/>
</dbReference>
<keyword evidence="4" id="KW-1185">Reference proteome</keyword>
<dbReference type="AlphaFoldDB" id="A0A1I5HRB2"/>
<comment type="similarity">
    <text evidence="1">To bacterial alkanal monooxygenase alpha and beta chains.</text>
</comment>
<dbReference type="Pfam" id="PF00296">
    <property type="entry name" value="Bac_luciferase"/>
    <property type="match status" value="1"/>
</dbReference>
<dbReference type="Proteomes" id="UP000199614">
    <property type="component" value="Unassembled WGS sequence"/>
</dbReference>
<dbReference type="PANTHER" id="PTHR30137:SF6">
    <property type="entry name" value="LUCIFERASE-LIKE MONOOXYGENASE"/>
    <property type="match status" value="1"/>
</dbReference>
<accession>A0A1I5HRB2</accession>
<gene>
    <name evidence="3" type="ORF">SAMN05216207_10737</name>
</gene>
<evidence type="ECO:0000313" key="4">
    <source>
        <dbReference type="Proteomes" id="UP000199614"/>
    </source>
</evidence>
<dbReference type="PANTHER" id="PTHR30137">
    <property type="entry name" value="LUCIFERASE-LIKE MONOOXYGENASE"/>
    <property type="match status" value="1"/>
</dbReference>
<dbReference type="EMBL" id="FOUY01000073">
    <property type="protein sequence ID" value="SFO50848.1"/>
    <property type="molecule type" value="Genomic_DNA"/>
</dbReference>
<dbReference type="InterPro" id="IPR011251">
    <property type="entry name" value="Luciferase-like_dom"/>
</dbReference>
<dbReference type="RefSeq" id="WP_093356348.1">
    <property type="nucleotide sequence ID" value="NZ_FOUY01000073.1"/>
</dbReference>
<dbReference type="Gene3D" id="3.20.20.30">
    <property type="entry name" value="Luciferase-like domain"/>
    <property type="match status" value="1"/>
</dbReference>
<evidence type="ECO:0000313" key="3">
    <source>
        <dbReference type="EMBL" id="SFO50848.1"/>
    </source>
</evidence>
<dbReference type="GO" id="GO:0016705">
    <property type="term" value="F:oxidoreductase activity, acting on paired donors, with incorporation or reduction of molecular oxygen"/>
    <property type="evidence" value="ECO:0007669"/>
    <property type="project" value="InterPro"/>
</dbReference>
<name>A0A1I5HRB2_PSUAM</name>
<protein>
    <submittedName>
        <fullName evidence="3">Luciferase family oxidoreductase, group 1</fullName>
    </submittedName>
</protein>
<dbReference type="OrthoDB" id="9780518at2"/>
<proteinExistence type="predicted"/>
<dbReference type="STRING" id="260086.SAMN05216207_10737"/>
<dbReference type="InterPro" id="IPR036661">
    <property type="entry name" value="Luciferase-like_sf"/>
</dbReference>
<organism evidence="3 4">
    <name type="scientific">Pseudonocardia ammonioxydans</name>
    <dbReference type="NCBI Taxonomy" id="260086"/>
    <lineage>
        <taxon>Bacteria</taxon>
        <taxon>Bacillati</taxon>
        <taxon>Actinomycetota</taxon>
        <taxon>Actinomycetes</taxon>
        <taxon>Pseudonocardiales</taxon>
        <taxon>Pseudonocardiaceae</taxon>
        <taxon>Pseudonocardia</taxon>
    </lineage>
</organism>
<dbReference type="SUPFAM" id="SSF51679">
    <property type="entry name" value="Bacterial luciferase-like"/>
    <property type="match status" value="1"/>
</dbReference>
<feature type="domain" description="Luciferase-like" evidence="2">
    <location>
        <begin position="22"/>
        <end position="307"/>
    </location>
</feature>
<reference evidence="3 4" key="1">
    <citation type="submission" date="2016-10" db="EMBL/GenBank/DDBJ databases">
        <authorList>
            <person name="de Groot N.N."/>
        </authorList>
    </citation>
    <scope>NUCLEOTIDE SEQUENCE [LARGE SCALE GENOMIC DNA]</scope>
    <source>
        <strain evidence="3 4">CGMCC 4.1877</strain>
    </source>
</reference>
<evidence type="ECO:0000256" key="1">
    <source>
        <dbReference type="ARBA" id="ARBA00007789"/>
    </source>
</evidence>
<dbReference type="InterPro" id="IPR050766">
    <property type="entry name" value="Bact_Lucif_Oxidored"/>
</dbReference>
<dbReference type="NCBIfam" id="TIGR03558">
    <property type="entry name" value="oxido_grp_1"/>
    <property type="match status" value="1"/>
</dbReference>
<sequence>MTEPISPSRLAVHDTSPIVDGSTARQSLQNSLELAQLADELGFARYWAAELHGMRGVASCAPAVLAALVASTTQRIRVGAGGVLLPYHSPLVISEQFGTLEAVHPDRIDLAVGRGAGGPRAAQFAVRADTDATTAGFAEQVRLLRSYFAQELTDKVRSVPGFGNEPQLWMLGGSEDSAQLAAALGLPYAFGGFYNQDDTAGAAETYRMAFSSTDGKAPYLAAWVGVIAADTDEEAEFLASSYRLKSVASRLWGRKMKLPDPHVAQKHKPTDKNGLRQFHRATDGFIIGSKERVRFELAEFLSRTGADELILRMPIYDHECKLRSMKLLTSEAR</sequence>
<dbReference type="InterPro" id="IPR019949">
    <property type="entry name" value="CmoO-like"/>
</dbReference>
<dbReference type="GO" id="GO:0005829">
    <property type="term" value="C:cytosol"/>
    <property type="evidence" value="ECO:0007669"/>
    <property type="project" value="TreeGrafter"/>
</dbReference>